<dbReference type="PROSITE" id="PS51352">
    <property type="entry name" value="THIOREDOXIN_2"/>
    <property type="match status" value="1"/>
</dbReference>
<dbReference type="InterPro" id="IPR001853">
    <property type="entry name" value="DSBA-like_thioredoxin_dom"/>
</dbReference>
<evidence type="ECO:0000256" key="8">
    <source>
        <dbReference type="PIRSR" id="PIRSR001488-1"/>
    </source>
</evidence>
<feature type="chain" id="PRO_5010374492" description="Thiol:disulfide interchange protein" evidence="9">
    <location>
        <begin position="27"/>
        <end position="215"/>
    </location>
</feature>
<dbReference type="PIRSF" id="PIRSF001488">
    <property type="entry name" value="Tdi_protein"/>
    <property type="match status" value="1"/>
</dbReference>
<dbReference type="InterPro" id="IPR036249">
    <property type="entry name" value="Thioredoxin-like_sf"/>
</dbReference>
<dbReference type="PANTHER" id="PTHR35891:SF3">
    <property type="entry name" value="THIOL:DISULFIDE INTERCHANGE PROTEIN DSBL"/>
    <property type="match status" value="1"/>
</dbReference>
<dbReference type="Pfam" id="PF01323">
    <property type="entry name" value="DSBA"/>
    <property type="match status" value="1"/>
</dbReference>
<keyword evidence="5 7" id="KW-1015">Disulfide bond</keyword>
<evidence type="ECO:0000259" key="10">
    <source>
        <dbReference type="PROSITE" id="PS51352"/>
    </source>
</evidence>
<evidence type="ECO:0000256" key="1">
    <source>
        <dbReference type="ARBA" id="ARBA00004418"/>
    </source>
</evidence>
<dbReference type="RefSeq" id="WP_074749112.1">
    <property type="nucleotide sequence ID" value="NZ_FOCT01000021.1"/>
</dbReference>
<sequence length="215" mass="24604">MNLLRLLTAFLLLVGMNFPSIFPAHADIVEGKDYTVLPRPFPTEGGKNIEVMEFFWYGCPHCYELHPRIKAWLKNKPADVSFRYVPAVFRPTWAPAAKTFYALEALGEKDRLHDKVYDAIHKNGIDLGKEDVLFDWIAKQGIDRQKFIDVYNSFSVQNQLSRSMHFSKDYGLTGVPAIAVDGRYLTSGRMGSTPDDTIRTMEELIQKVRKERTGK</sequence>
<dbReference type="InterPro" id="IPR050824">
    <property type="entry name" value="Thiol_disulfide_DsbA"/>
</dbReference>
<evidence type="ECO:0000256" key="2">
    <source>
        <dbReference type="ARBA" id="ARBA00005791"/>
    </source>
</evidence>
<dbReference type="PANTHER" id="PTHR35891">
    <property type="entry name" value="THIOL:DISULFIDE INTERCHANGE PROTEIN DSBA"/>
    <property type="match status" value="1"/>
</dbReference>
<dbReference type="InterPro" id="IPR023205">
    <property type="entry name" value="DsbA/DsbL"/>
</dbReference>
<dbReference type="AlphaFoldDB" id="A0A1H8PJW0"/>
<dbReference type="Proteomes" id="UP000183898">
    <property type="component" value="Unassembled WGS sequence"/>
</dbReference>
<feature type="disulfide bond" description="Redox-active" evidence="8">
    <location>
        <begin position="59"/>
        <end position="62"/>
    </location>
</feature>
<evidence type="ECO:0000256" key="7">
    <source>
        <dbReference type="PIRNR" id="PIRNR001488"/>
    </source>
</evidence>
<reference evidence="11 12" key="1">
    <citation type="submission" date="2016-10" db="EMBL/GenBank/DDBJ databases">
        <authorList>
            <person name="de Groot N.N."/>
        </authorList>
    </citation>
    <scope>NUCLEOTIDE SEQUENCE [LARGE SCALE GENOMIC DNA]</scope>
    <source>
        <strain evidence="11 12">Nl18</strain>
    </source>
</reference>
<evidence type="ECO:0000256" key="5">
    <source>
        <dbReference type="ARBA" id="ARBA00023157"/>
    </source>
</evidence>
<keyword evidence="3 9" id="KW-0732">Signal</keyword>
<dbReference type="PROSITE" id="PS00194">
    <property type="entry name" value="THIOREDOXIN_1"/>
    <property type="match status" value="1"/>
</dbReference>
<comment type="similarity">
    <text evidence="2">Belongs to the thioredoxin family. DsbA subfamily.</text>
</comment>
<dbReference type="GO" id="GO:0015036">
    <property type="term" value="F:disulfide oxidoreductase activity"/>
    <property type="evidence" value="ECO:0007669"/>
    <property type="project" value="UniProtKB-ARBA"/>
</dbReference>
<protein>
    <recommendedName>
        <fullName evidence="7">Thiol:disulfide interchange protein</fullName>
    </recommendedName>
</protein>
<dbReference type="GO" id="GO:0042597">
    <property type="term" value="C:periplasmic space"/>
    <property type="evidence" value="ECO:0007669"/>
    <property type="project" value="UniProtKB-SubCell"/>
</dbReference>
<dbReference type="Gene3D" id="3.40.30.10">
    <property type="entry name" value="Glutaredoxin"/>
    <property type="match status" value="1"/>
</dbReference>
<dbReference type="InterPro" id="IPR013766">
    <property type="entry name" value="Thioredoxin_domain"/>
</dbReference>
<dbReference type="CDD" id="cd03019">
    <property type="entry name" value="DsbA_DsbA"/>
    <property type="match status" value="1"/>
</dbReference>
<keyword evidence="6" id="KW-0676">Redox-active center</keyword>
<gene>
    <name evidence="11" type="ORF">SAMN05216404_12118</name>
</gene>
<proteinExistence type="inferred from homology"/>
<feature type="signal peptide" evidence="9">
    <location>
        <begin position="1"/>
        <end position="26"/>
    </location>
</feature>
<organism evidence="11 12">
    <name type="scientific">Nitrosospira multiformis</name>
    <dbReference type="NCBI Taxonomy" id="1231"/>
    <lineage>
        <taxon>Bacteria</taxon>
        <taxon>Pseudomonadati</taxon>
        <taxon>Pseudomonadota</taxon>
        <taxon>Betaproteobacteria</taxon>
        <taxon>Nitrosomonadales</taxon>
        <taxon>Nitrosomonadaceae</taxon>
        <taxon>Nitrosospira</taxon>
    </lineage>
</organism>
<evidence type="ECO:0000256" key="6">
    <source>
        <dbReference type="ARBA" id="ARBA00023284"/>
    </source>
</evidence>
<evidence type="ECO:0000313" key="12">
    <source>
        <dbReference type="Proteomes" id="UP000183898"/>
    </source>
</evidence>
<evidence type="ECO:0000313" key="11">
    <source>
        <dbReference type="EMBL" id="SEO42195.1"/>
    </source>
</evidence>
<accession>A0A1H8PJW0</accession>
<evidence type="ECO:0000256" key="3">
    <source>
        <dbReference type="ARBA" id="ARBA00022729"/>
    </source>
</evidence>
<keyword evidence="4 7" id="KW-0574">Periplasm</keyword>
<dbReference type="SUPFAM" id="SSF52833">
    <property type="entry name" value="Thioredoxin-like"/>
    <property type="match status" value="1"/>
</dbReference>
<comment type="subcellular location">
    <subcellularLocation>
        <location evidence="1 7">Periplasm</location>
    </subcellularLocation>
</comment>
<dbReference type="InterPro" id="IPR017937">
    <property type="entry name" value="Thioredoxin_CS"/>
</dbReference>
<evidence type="ECO:0000256" key="4">
    <source>
        <dbReference type="ARBA" id="ARBA00022764"/>
    </source>
</evidence>
<feature type="domain" description="Thioredoxin" evidence="10">
    <location>
        <begin position="12"/>
        <end position="206"/>
    </location>
</feature>
<dbReference type="EMBL" id="FOCT01000021">
    <property type="protein sequence ID" value="SEO42195.1"/>
    <property type="molecule type" value="Genomic_DNA"/>
</dbReference>
<name>A0A1H8PJW0_9PROT</name>
<evidence type="ECO:0000256" key="9">
    <source>
        <dbReference type="SAM" id="SignalP"/>
    </source>
</evidence>